<reference evidence="2 3" key="1">
    <citation type="submission" date="2017-01" db="EMBL/GenBank/DDBJ databases">
        <authorList>
            <person name="Mah S.A."/>
            <person name="Swanson W.J."/>
            <person name="Moy G.W."/>
            <person name="Vacquier V.D."/>
        </authorList>
    </citation>
    <scope>NUCLEOTIDE SEQUENCE [LARGE SCALE GENOMIC DNA]</scope>
    <source>
        <strain evidence="2 3">GSMNP</strain>
    </source>
</reference>
<keyword evidence="3" id="KW-1185">Reference proteome</keyword>
<gene>
    <name evidence="2" type="ORF">AYI70_g62</name>
</gene>
<keyword evidence="1" id="KW-0175">Coiled coil</keyword>
<name>A0A1R1YI03_9FUNG</name>
<evidence type="ECO:0000313" key="2">
    <source>
        <dbReference type="EMBL" id="OMJ26552.1"/>
    </source>
</evidence>
<feature type="coiled-coil region" evidence="1">
    <location>
        <begin position="144"/>
        <end position="171"/>
    </location>
</feature>
<dbReference type="AlphaFoldDB" id="A0A1R1YI03"/>
<accession>A0A1R1YI03</accession>
<organism evidence="2 3">
    <name type="scientific">Smittium culicis</name>
    <dbReference type="NCBI Taxonomy" id="133412"/>
    <lineage>
        <taxon>Eukaryota</taxon>
        <taxon>Fungi</taxon>
        <taxon>Fungi incertae sedis</taxon>
        <taxon>Zoopagomycota</taxon>
        <taxon>Kickxellomycotina</taxon>
        <taxon>Harpellomycetes</taxon>
        <taxon>Harpellales</taxon>
        <taxon>Legeriomycetaceae</taxon>
        <taxon>Smittium</taxon>
    </lineage>
</organism>
<dbReference type="EMBL" id="LSSN01000006">
    <property type="protein sequence ID" value="OMJ26552.1"/>
    <property type="molecule type" value="Genomic_DNA"/>
</dbReference>
<dbReference type="Proteomes" id="UP000187283">
    <property type="component" value="Unassembled WGS sequence"/>
</dbReference>
<evidence type="ECO:0000313" key="3">
    <source>
        <dbReference type="Proteomes" id="UP000187283"/>
    </source>
</evidence>
<comment type="caution">
    <text evidence="2">The sequence shown here is derived from an EMBL/GenBank/DDBJ whole genome shotgun (WGS) entry which is preliminary data.</text>
</comment>
<evidence type="ECO:0000256" key="1">
    <source>
        <dbReference type="SAM" id="Coils"/>
    </source>
</evidence>
<sequence>MNFDSENSFNPGEIARIKSKRLSNLLNSILNIDSTSNFDTKEKNIYNDLFKPEAFTYAFTSKYDQKGLLDFLSSEIDLENNVISESEAQLYDFLENIDFEKRTDLNNKYSEYSNSFNEEYVPHYCLKEKIYRANKKLDIKKKTLSKIKNNQVILEEKLRLLEDELENIEAYHNPVFSDSSKGEDFYKTAFDQNSASNDLVNRLQKIPELYSEPKESRNGIPQTNKLWLSPKAASMASQQIEVYALNSAEFIKKELKSLKEVERLESSFKKIDTKAQKISMASNKLNEIFHELQQLEKRQDFSFLEKLSNIEVDLV</sequence>
<protein>
    <submittedName>
        <fullName evidence="2">Uncharacterized protein</fullName>
    </submittedName>
</protein>
<proteinExistence type="predicted"/>